<dbReference type="EMBL" id="GL349438">
    <property type="protein sequence ID" value="KNC54806.1"/>
    <property type="molecule type" value="Genomic_DNA"/>
</dbReference>
<feature type="chain" id="PRO_5005537789" evidence="2">
    <location>
        <begin position="22"/>
        <end position="342"/>
    </location>
</feature>
<dbReference type="GO" id="GO:0032006">
    <property type="term" value="P:regulation of TOR signaling"/>
    <property type="evidence" value="ECO:0007669"/>
    <property type="project" value="TreeGrafter"/>
</dbReference>
<dbReference type="InterPro" id="IPR011047">
    <property type="entry name" value="Quinoprotein_ADH-like_sf"/>
</dbReference>
<dbReference type="InterPro" id="IPR031793">
    <property type="entry name" value="KICSTOR_ITFG2"/>
</dbReference>
<dbReference type="eggNOG" id="ENOG502QUBC">
    <property type="taxonomic scope" value="Eukaryota"/>
</dbReference>
<protein>
    <submittedName>
        <fullName evidence="3">Integrin-alpha FG-GAP repeat-containing protein 2</fullName>
    </submittedName>
</protein>
<evidence type="ECO:0000256" key="2">
    <source>
        <dbReference type="SAM" id="SignalP"/>
    </source>
</evidence>
<evidence type="ECO:0000313" key="4">
    <source>
        <dbReference type="Proteomes" id="UP000054408"/>
    </source>
</evidence>
<organism evidence="3 4">
    <name type="scientific">Thecamonas trahens ATCC 50062</name>
    <dbReference type="NCBI Taxonomy" id="461836"/>
    <lineage>
        <taxon>Eukaryota</taxon>
        <taxon>Apusozoa</taxon>
        <taxon>Apusomonadida</taxon>
        <taxon>Apusomonadidae</taxon>
        <taxon>Thecamonas</taxon>
    </lineage>
</organism>
<gene>
    <name evidence="3" type="ORF">AMSG_01659</name>
</gene>
<dbReference type="OrthoDB" id="9996127at2759"/>
<dbReference type="STRING" id="461836.A0A0L0DRZ0"/>
<dbReference type="PANTHER" id="PTHR16317">
    <property type="entry name" value="INTEGRIN ALPHA REPEAT DOMAIN-CONTAINING"/>
    <property type="match status" value="1"/>
</dbReference>
<reference evidence="3 4" key="1">
    <citation type="submission" date="2010-05" db="EMBL/GenBank/DDBJ databases">
        <title>The Genome Sequence of Thecamonas trahens ATCC 50062.</title>
        <authorList>
            <consortium name="The Broad Institute Genome Sequencing Platform"/>
            <person name="Russ C."/>
            <person name="Cuomo C."/>
            <person name="Shea T."/>
            <person name="Young S.K."/>
            <person name="Zeng Q."/>
            <person name="Koehrsen M."/>
            <person name="Haas B."/>
            <person name="Borodovsky M."/>
            <person name="Guigo R."/>
            <person name="Alvarado L."/>
            <person name="Berlin A."/>
            <person name="Bochicchio J."/>
            <person name="Borenstein D."/>
            <person name="Chapman S."/>
            <person name="Chen Z."/>
            <person name="Freedman E."/>
            <person name="Gellesch M."/>
            <person name="Goldberg J."/>
            <person name="Griggs A."/>
            <person name="Gujja S."/>
            <person name="Heilman E."/>
            <person name="Heiman D."/>
            <person name="Hepburn T."/>
            <person name="Howarth C."/>
            <person name="Jen D."/>
            <person name="Larson L."/>
            <person name="Mehta T."/>
            <person name="Park D."/>
            <person name="Pearson M."/>
            <person name="Roberts A."/>
            <person name="Saif S."/>
            <person name="Shenoy N."/>
            <person name="Sisk P."/>
            <person name="Stolte C."/>
            <person name="Sykes S."/>
            <person name="Thomson T."/>
            <person name="Walk T."/>
            <person name="White J."/>
            <person name="Yandava C."/>
            <person name="Burger G."/>
            <person name="Gray M.W."/>
            <person name="Holland P.W.H."/>
            <person name="King N."/>
            <person name="Lang F.B.F."/>
            <person name="Roger A.J."/>
            <person name="Ruiz-Trillo I."/>
            <person name="Lander E."/>
            <person name="Nusbaum C."/>
        </authorList>
    </citation>
    <scope>NUCLEOTIDE SEQUENCE [LARGE SCALE GENOMIC DNA]</scope>
    <source>
        <strain evidence="3 4">ATCC 50062</strain>
    </source>
</reference>
<evidence type="ECO:0000256" key="1">
    <source>
        <dbReference type="SAM" id="MobiDB-lite"/>
    </source>
</evidence>
<dbReference type="SUPFAM" id="SSF50998">
    <property type="entry name" value="Quinoprotein alcohol dehydrogenase-like"/>
    <property type="match status" value="1"/>
</dbReference>
<keyword evidence="2" id="KW-0732">Signal</keyword>
<accession>A0A0L0DRZ0</accession>
<keyword evidence="3" id="KW-0401">Integrin</keyword>
<keyword evidence="4" id="KW-1185">Reference proteome</keyword>
<feature type="signal peptide" evidence="2">
    <location>
        <begin position="1"/>
        <end position="21"/>
    </location>
</feature>
<proteinExistence type="predicted"/>
<dbReference type="AlphaFoldDB" id="A0A0L0DRZ0"/>
<dbReference type="GeneID" id="25561402"/>
<feature type="region of interest" description="Disordered" evidence="1">
    <location>
        <begin position="33"/>
        <end position="65"/>
    </location>
</feature>
<dbReference type="RefSeq" id="XP_013761706.1">
    <property type="nucleotide sequence ID" value="XM_013906252.1"/>
</dbReference>
<name>A0A0L0DRZ0_THETB</name>
<dbReference type="GO" id="GO:0007229">
    <property type="term" value="P:integrin-mediated signaling pathway"/>
    <property type="evidence" value="ECO:0007669"/>
    <property type="project" value="UniProtKB-KW"/>
</dbReference>
<sequence>MGDMFNTGVSVLLVVCAEGVGFVFDLSGEPLVSQATPTPTPSSPSLPSRPEMAAEASTSGGGSGSGPVVITPVAQFPLLTNVRCLWVADVDCDGRQEVVVGAADRSATVFRLERLLGPADGEWELRQVVQWNVNGEVGSVSHVDSHGGMPAVLVGQPGGRFLALPLSAWSSASEVYAPNQPSSAQRSRLETLIVGLSHADNSYVGVCTTDGAIRLHDLSAGELRWEIQVSHRLLSLTALDMTGSGADDLVVCAWDGMTYIMDPAFNVVRFDCSERVCAFAAGKFSLSAKGPPSLVLVYVTYSDKIKVYCDVALDSLELPGTNRTPSDRLAVLEAAFSSLLVP</sequence>
<dbReference type="InterPro" id="IPR015943">
    <property type="entry name" value="WD40/YVTN_repeat-like_dom_sf"/>
</dbReference>
<dbReference type="Gene3D" id="2.130.10.10">
    <property type="entry name" value="YVTN repeat-like/Quinoprotein amine dehydrogenase"/>
    <property type="match status" value="1"/>
</dbReference>
<dbReference type="PANTHER" id="PTHR16317:SF1">
    <property type="entry name" value="KICSTOR COMPLEX PROTEIN ITFG2"/>
    <property type="match status" value="1"/>
</dbReference>
<dbReference type="Pfam" id="PF15907">
    <property type="entry name" value="Itfg2"/>
    <property type="match status" value="2"/>
</dbReference>
<evidence type="ECO:0000313" key="3">
    <source>
        <dbReference type="EMBL" id="KNC54806.1"/>
    </source>
</evidence>
<dbReference type="Proteomes" id="UP000054408">
    <property type="component" value="Unassembled WGS sequence"/>
</dbReference>